<keyword evidence="1" id="KW-0175">Coiled coil</keyword>
<protein>
    <submittedName>
        <fullName evidence="3">Uncharacterized protein</fullName>
    </submittedName>
</protein>
<feature type="coiled-coil region" evidence="1">
    <location>
        <begin position="48"/>
        <end position="89"/>
    </location>
</feature>
<feature type="compositionally biased region" description="Basic and acidic residues" evidence="2">
    <location>
        <begin position="708"/>
        <end position="736"/>
    </location>
</feature>
<feature type="region of interest" description="Disordered" evidence="2">
    <location>
        <begin position="630"/>
        <end position="736"/>
    </location>
</feature>
<sequence length="1002" mass="106954">MADNTTNENDKLKSELDAIIGNYGTSLENQIKSVNKLTAQFGKGTKSADNLKASLEAFKDVIDDADDELRRLTQAQQEAEEQAEKEAAGSKERIILDQKVKKITTEILKIEHNQAIALKNHTEALKEATNATLTSGFASLLLAIPKIAMDAVANTAKMAQTAIDGLQTSKNSIQIANDVYVAEIERLEKAVNAGSAAVGDFGKAVPGVGAAFEIAGGAAKLASSATFTLTKDGIKTLNTELLKTKEQFNKANNAGAYFVGGMSLMRESAGDAGLRLDEYVSVLSKASGSLRLFGESQAGAMRKVSEVLVEMPNGMKESLRKLGYTQEDIAEGSAEYLATLASTGRLAGRDNGLLAKETGSYLTNLKLISAITGEDAKAAKSRAEDASRQAAVYNELSDVGGAAKSKFEGLVKLLGPGFEKSIQQAFVGGPITDPSVALGPVKAIIEEGARLVRDGSVTQEEATRIIQTRINEQAGAIKAFSKDLNAAALAELYGMANETGAGMSKYGNLINQSSKDANTILDEMKNQSKTLAQGGDKLTDTVTALDTQIDTAAKLLEKELTPGLDGFAKQIKSSMADVEKYVNLKLAAMVSEKGAGPAAAISAVTENIEIPNIPIYKQFMEIRKKAHDASWGKVSPEKIETDAETSRLAKKAPAPESNNPGVLSSIGKAFSDMFGGTGKPSERDTVKPVDKKVEPAAAKQPVAPVPESKPKVETPKANEPTKKNSEPDTVKVDKEATVKVDKEATVKVDPKSTTKVDSKPLTVEPTTVKVDKEATVKVDPKSTTKVDSKPLTVEPTTVKVEEPVAAKLAKEKQPTPVVPKEEVVKPNAKLELPKDLFDAQHAADIKAAKEYAVSNEQDKALIRETTGLSDKQLTRIHKDFQEKAKVKDAAQPATQVVPADNQIGIPKSSKDLNLSATIPDSKAMTVDSRDSKVLAEILAVMKSKPNETTVTAAQPEINLTKLIAKFDEQNQLLRSQLDMDRQVLEKLDKANSISRDILSYAS</sequence>
<reference evidence="3" key="1">
    <citation type="submission" date="2020-04" db="EMBL/GenBank/DDBJ databases">
        <authorList>
            <person name="Chiriac C."/>
            <person name="Salcher M."/>
            <person name="Ghai R."/>
            <person name="Kavagutti S V."/>
        </authorList>
    </citation>
    <scope>NUCLEOTIDE SEQUENCE</scope>
</reference>
<feature type="compositionally biased region" description="Low complexity" evidence="2">
    <location>
        <begin position="695"/>
        <end position="706"/>
    </location>
</feature>
<accession>A0A6J5LFF8</accession>
<gene>
    <name evidence="3" type="ORF">UFOVP116_419</name>
</gene>
<feature type="compositionally biased region" description="Basic and acidic residues" evidence="2">
    <location>
        <begin position="680"/>
        <end position="694"/>
    </location>
</feature>
<proteinExistence type="predicted"/>
<dbReference type="EMBL" id="LR796237">
    <property type="protein sequence ID" value="CAB4130369.1"/>
    <property type="molecule type" value="Genomic_DNA"/>
</dbReference>
<name>A0A6J5LFF8_9CAUD</name>
<evidence type="ECO:0000313" key="3">
    <source>
        <dbReference type="EMBL" id="CAB4130369.1"/>
    </source>
</evidence>
<organism evidence="3">
    <name type="scientific">uncultured Caudovirales phage</name>
    <dbReference type="NCBI Taxonomy" id="2100421"/>
    <lineage>
        <taxon>Viruses</taxon>
        <taxon>Duplodnaviria</taxon>
        <taxon>Heunggongvirae</taxon>
        <taxon>Uroviricota</taxon>
        <taxon>Caudoviricetes</taxon>
        <taxon>Peduoviridae</taxon>
        <taxon>Maltschvirus</taxon>
        <taxon>Maltschvirus maltsch</taxon>
    </lineage>
</organism>
<evidence type="ECO:0000256" key="1">
    <source>
        <dbReference type="SAM" id="Coils"/>
    </source>
</evidence>
<evidence type="ECO:0000256" key="2">
    <source>
        <dbReference type="SAM" id="MobiDB-lite"/>
    </source>
</evidence>
<feature type="compositionally biased region" description="Basic and acidic residues" evidence="2">
    <location>
        <begin position="630"/>
        <end position="647"/>
    </location>
</feature>